<keyword evidence="7" id="KW-1185">Reference proteome</keyword>
<dbReference type="InterPro" id="IPR042299">
    <property type="entry name" value="Ufd1-like_Nn"/>
</dbReference>
<dbReference type="GO" id="GO:0034098">
    <property type="term" value="C:VCP-NPL4-UFD1 AAA ATPase complex"/>
    <property type="evidence" value="ECO:0007669"/>
    <property type="project" value="TreeGrafter"/>
</dbReference>
<protein>
    <submittedName>
        <fullName evidence="6">Ubiquitin fusion degradation protein</fullName>
    </submittedName>
</protein>
<comment type="caution">
    <text evidence="6">The sequence shown here is derived from an EMBL/GenBank/DDBJ whole genome shotgun (WGS) entry which is preliminary data.</text>
</comment>
<dbReference type="Gene3D" id="2.40.40.50">
    <property type="entry name" value="Ubiquitin fusion degradation protein UFD1, N-terminal domain"/>
    <property type="match status" value="1"/>
</dbReference>
<proteinExistence type="inferred from homology"/>
<evidence type="ECO:0000313" key="6">
    <source>
        <dbReference type="EMBL" id="KAJ3218880.1"/>
    </source>
</evidence>
<gene>
    <name evidence="6" type="primary">UFD1</name>
    <name evidence="6" type="ORF">HK099_004904</name>
</gene>
<comment type="similarity">
    <text evidence="1">Belongs to the UFD1 family.</text>
</comment>
<evidence type="ECO:0000256" key="1">
    <source>
        <dbReference type="ARBA" id="ARBA00006043"/>
    </source>
</evidence>
<dbReference type="PANTHER" id="PTHR12555">
    <property type="entry name" value="UBIQUITIN FUSION DEGRADATON PROTEIN 1"/>
    <property type="match status" value="1"/>
</dbReference>
<organism evidence="6 7">
    <name type="scientific">Clydaea vesicula</name>
    <dbReference type="NCBI Taxonomy" id="447962"/>
    <lineage>
        <taxon>Eukaryota</taxon>
        <taxon>Fungi</taxon>
        <taxon>Fungi incertae sedis</taxon>
        <taxon>Chytridiomycota</taxon>
        <taxon>Chytridiomycota incertae sedis</taxon>
        <taxon>Chytridiomycetes</taxon>
        <taxon>Lobulomycetales</taxon>
        <taxon>Lobulomycetaceae</taxon>
        <taxon>Clydaea</taxon>
    </lineage>
</organism>
<feature type="compositionally biased region" description="Basic residues" evidence="3">
    <location>
        <begin position="298"/>
        <end position="308"/>
    </location>
</feature>
<keyword evidence="2" id="KW-0833">Ubl conjugation pathway</keyword>
<dbReference type="GO" id="GO:0036503">
    <property type="term" value="P:ERAD pathway"/>
    <property type="evidence" value="ECO:0007669"/>
    <property type="project" value="TreeGrafter"/>
</dbReference>
<feature type="domain" description="Ubiquitin fusion degradation protein UFD1 N-terminal subdomain 1" evidence="4">
    <location>
        <begin position="13"/>
        <end position="114"/>
    </location>
</feature>
<accession>A0AAD5U4H9</accession>
<dbReference type="EMBL" id="JADGJW010000361">
    <property type="protein sequence ID" value="KAJ3218880.1"/>
    <property type="molecule type" value="Genomic_DNA"/>
</dbReference>
<dbReference type="Pfam" id="PF03152">
    <property type="entry name" value="UFD1_N1"/>
    <property type="match status" value="1"/>
</dbReference>
<dbReference type="Pfam" id="PF24842">
    <property type="entry name" value="UFD1_N2"/>
    <property type="match status" value="1"/>
</dbReference>
<feature type="region of interest" description="Disordered" evidence="3">
    <location>
        <begin position="280"/>
        <end position="308"/>
    </location>
</feature>
<sequence>MFHQFMGVQNNRFEKTYRCYSILCMQGNPKVLDIQNGGKIFLPPSALLAIQSMQVQFPLTFHLSNHKETNLKSTHAGVLEFNAEEGRVYVPQWLMVQLMLNEGDLIKVKYSALPLGTYVKIQAQSVDFLEIHDHRAVLEKAFRNYGTLTEGDIITINYNNRTYDILVMETKPKGAISIVETDLQTEFAAPLGYQEPTPIPKKLTKPSLEGSVENITQHVVKEEEGFSAFHGSGQKLSGKKLGEEIIRKKEYSKNKPPPALVLPAGRIFFGYKVVPLKGNESAEGSKENIFSGEGKTLRASRKGKGKEV</sequence>
<dbReference type="Proteomes" id="UP001211065">
    <property type="component" value="Unassembled WGS sequence"/>
</dbReference>
<evidence type="ECO:0000256" key="3">
    <source>
        <dbReference type="SAM" id="MobiDB-lite"/>
    </source>
</evidence>
<reference evidence="6" key="1">
    <citation type="submission" date="2020-05" db="EMBL/GenBank/DDBJ databases">
        <title>Phylogenomic resolution of chytrid fungi.</title>
        <authorList>
            <person name="Stajich J.E."/>
            <person name="Amses K."/>
            <person name="Simmons R."/>
            <person name="Seto K."/>
            <person name="Myers J."/>
            <person name="Bonds A."/>
            <person name="Quandt C.A."/>
            <person name="Barry K."/>
            <person name="Liu P."/>
            <person name="Grigoriev I."/>
            <person name="Longcore J.E."/>
            <person name="James T.Y."/>
        </authorList>
    </citation>
    <scope>NUCLEOTIDE SEQUENCE</scope>
    <source>
        <strain evidence="6">JEL0476</strain>
    </source>
</reference>
<evidence type="ECO:0000313" key="7">
    <source>
        <dbReference type="Proteomes" id="UP001211065"/>
    </source>
</evidence>
<dbReference type="GO" id="GO:0031593">
    <property type="term" value="F:polyubiquitin modification-dependent protein binding"/>
    <property type="evidence" value="ECO:0007669"/>
    <property type="project" value="TreeGrafter"/>
</dbReference>
<dbReference type="InterPro" id="IPR055418">
    <property type="entry name" value="UFD1_N2"/>
</dbReference>
<evidence type="ECO:0000259" key="4">
    <source>
        <dbReference type="Pfam" id="PF03152"/>
    </source>
</evidence>
<dbReference type="PANTHER" id="PTHR12555:SF13">
    <property type="entry name" value="UBIQUITIN RECOGNITION FACTOR IN ER-ASSOCIATED DEGRADATION PROTEIN 1"/>
    <property type="match status" value="1"/>
</dbReference>
<dbReference type="Gene3D" id="3.10.330.10">
    <property type="match status" value="1"/>
</dbReference>
<feature type="domain" description="Ubiquitin fusion degradation protein UFD1 N-terminal subdomain 2" evidence="5">
    <location>
        <begin position="116"/>
        <end position="190"/>
    </location>
</feature>
<evidence type="ECO:0000256" key="2">
    <source>
        <dbReference type="ARBA" id="ARBA00022786"/>
    </source>
</evidence>
<name>A0AAD5U4H9_9FUNG</name>
<dbReference type="InterPro" id="IPR055417">
    <property type="entry name" value="UFD1_N1"/>
</dbReference>
<dbReference type="AlphaFoldDB" id="A0AAD5U4H9"/>
<evidence type="ECO:0000259" key="5">
    <source>
        <dbReference type="Pfam" id="PF24842"/>
    </source>
</evidence>
<dbReference type="GO" id="GO:0006511">
    <property type="term" value="P:ubiquitin-dependent protein catabolic process"/>
    <property type="evidence" value="ECO:0007669"/>
    <property type="project" value="InterPro"/>
</dbReference>
<dbReference type="InterPro" id="IPR004854">
    <property type="entry name" value="Ufd1-like"/>
</dbReference>